<protein>
    <submittedName>
        <fullName evidence="2">AAA family ATPase</fullName>
    </submittedName>
</protein>
<accession>A0A844EPF0</accession>
<dbReference type="GO" id="GO:0016887">
    <property type="term" value="F:ATP hydrolysis activity"/>
    <property type="evidence" value="ECO:0007669"/>
    <property type="project" value="InterPro"/>
</dbReference>
<dbReference type="SUPFAM" id="SSF52540">
    <property type="entry name" value="P-loop containing nucleoside triphosphate hydrolases"/>
    <property type="match status" value="1"/>
</dbReference>
<evidence type="ECO:0000313" key="3">
    <source>
        <dbReference type="Proteomes" id="UP000491237"/>
    </source>
</evidence>
<reference evidence="2 3" key="1">
    <citation type="submission" date="2019-11" db="EMBL/GenBank/DDBJ databases">
        <title>Draft Genome Sequence of Plant Growth-Promoting Rhizosphere-Associated Bacteria.</title>
        <authorList>
            <person name="Vasilyev I.Y."/>
            <person name="Radchenko V."/>
            <person name="Ilnitskaya E.V."/>
        </authorList>
    </citation>
    <scope>NUCLEOTIDE SEQUENCE [LARGE SCALE GENOMIC DNA]</scope>
    <source>
        <strain evidence="2 3">VRA_07sq_f</strain>
    </source>
</reference>
<sequence>MIIKALNIYGFGQWIDQQITIQDPLQVVYGPNEAGKSTIIAFIKGILFGFTDKKHSIHGQYQPKGNAPYGGEITFSANQHTYKIVRTGLKYGGTVKFYDLDNDTELTETDYQNLIGPIDRT</sequence>
<dbReference type="GO" id="GO:0006302">
    <property type="term" value="P:double-strand break repair"/>
    <property type="evidence" value="ECO:0007669"/>
    <property type="project" value="InterPro"/>
</dbReference>
<dbReference type="Pfam" id="PF13476">
    <property type="entry name" value="AAA_23"/>
    <property type="match status" value="1"/>
</dbReference>
<dbReference type="Gene3D" id="3.40.50.300">
    <property type="entry name" value="P-loop containing nucleotide triphosphate hydrolases"/>
    <property type="match status" value="1"/>
</dbReference>
<proteinExistence type="predicted"/>
<evidence type="ECO:0000259" key="1">
    <source>
        <dbReference type="Pfam" id="PF13476"/>
    </source>
</evidence>
<comment type="caution">
    <text evidence="2">The sequence shown here is derived from an EMBL/GenBank/DDBJ whole genome shotgun (WGS) entry which is preliminary data.</text>
</comment>
<name>A0A844EPF0_9LACO</name>
<feature type="non-terminal residue" evidence="2">
    <location>
        <position position="121"/>
    </location>
</feature>
<gene>
    <name evidence="2" type="ORF">GKC44_13425</name>
</gene>
<dbReference type="InterPro" id="IPR027417">
    <property type="entry name" value="P-loop_NTPase"/>
</dbReference>
<feature type="domain" description="Rad50/SbcC-type AAA" evidence="1">
    <location>
        <begin position="6"/>
        <end position="110"/>
    </location>
</feature>
<dbReference type="EMBL" id="WKKY01000910">
    <property type="protein sequence ID" value="MSE22213.1"/>
    <property type="molecule type" value="Genomic_DNA"/>
</dbReference>
<organism evidence="2 3">
    <name type="scientific">Lentilactobacillus parabuchneri</name>
    <dbReference type="NCBI Taxonomy" id="152331"/>
    <lineage>
        <taxon>Bacteria</taxon>
        <taxon>Bacillati</taxon>
        <taxon>Bacillota</taxon>
        <taxon>Bacilli</taxon>
        <taxon>Lactobacillales</taxon>
        <taxon>Lactobacillaceae</taxon>
        <taxon>Lentilactobacillus</taxon>
    </lineage>
</organism>
<dbReference type="PANTHER" id="PTHR41259:SF1">
    <property type="entry name" value="DOUBLE-STRAND BREAK REPAIR RAD50 ATPASE, PUTATIVE-RELATED"/>
    <property type="match status" value="1"/>
</dbReference>
<evidence type="ECO:0000313" key="2">
    <source>
        <dbReference type="EMBL" id="MSE22213.1"/>
    </source>
</evidence>
<dbReference type="AlphaFoldDB" id="A0A844EPF0"/>
<dbReference type="InterPro" id="IPR038729">
    <property type="entry name" value="Rad50/SbcC_AAA"/>
</dbReference>
<dbReference type="Proteomes" id="UP000491237">
    <property type="component" value="Unassembled WGS sequence"/>
</dbReference>
<dbReference type="PANTHER" id="PTHR41259">
    <property type="entry name" value="DOUBLE-STRAND BREAK REPAIR RAD50 ATPASE, PUTATIVE-RELATED"/>
    <property type="match status" value="1"/>
</dbReference>